<evidence type="ECO:0000256" key="1">
    <source>
        <dbReference type="ARBA" id="ARBA00004477"/>
    </source>
</evidence>
<keyword evidence="9 10" id="KW-0472">Membrane</keyword>
<evidence type="ECO:0000256" key="7">
    <source>
        <dbReference type="ARBA" id="ARBA00023055"/>
    </source>
</evidence>
<dbReference type="GO" id="GO:0032366">
    <property type="term" value="P:intracellular sterol transport"/>
    <property type="evidence" value="ECO:0007669"/>
    <property type="project" value="UniProtKB-UniRule"/>
</dbReference>
<keyword evidence="10" id="KW-0333">Golgi apparatus</keyword>
<comment type="function">
    <text evidence="10">Mediator of sterol homeostasis involved in sterol uptake, trafficking and distribution into membranes.</text>
</comment>
<protein>
    <recommendedName>
        <fullName evidence="10">Protein ARV</fullName>
    </recommendedName>
</protein>
<dbReference type="PANTHER" id="PTHR14467:SF0">
    <property type="entry name" value="PROTEIN ARV1"/>
    <property type="match status" value="1"/>
</dbReference>
<dbReference type="GO" id="GO:0000139">
    <property type="term" value="C:Golgi membrane"/>
    <property type="evidence" value="ECO:0007669"/>
    <property type="project" value="UniProtKB-SubCell"/>
</dbReference>
<dbReference type="GeneID" id="37011302"/>
<dbReference type="OrthoDB" id="2192830at2759"/>
<keyword evidence="12" id="KW-1185">Reference proteome</keyword>
<dbReference type="InterPro" id="IPR007290">
    <property type="entry name" value="Arv1"/>
</dbReference>
<evidence type="ECO:0000256" key="5">
    <source>
        <dbReference type="ARBA" id="ARBA00022824"/>
    </source>
</evidence>
<comment type="function">
    <text evidence="10">Regulates also the sphingolipid metabolism.</text>
</comment>
<comment type="caution">
    <text evidence="10">Lacks conserved residue(s) required for the propagation of feature annotation.</text>
</comment>
<evidence type="ECO:0000256" key="2">
    <source>
        <dbReference type="ARBA" id="ARBA00009187"/>
    </source>
</evidence>
<dbReference type="GO" id="GO:0032541">
    <property type="term" value="C:cortical endoplasmic reticulum"/>
    <property type="evidence" value="ECO:0007669"/>
    <property type="project" value="TreeGrafter"/>
</dbReference>
<dbReference type="GO" id="GO:0097036">
    <property type="term" value="P:regulation of plasma membrane sterol distribution"/>
    <property type="evidence" value="ECO:0007669"/>
    <property type="project" value="UniProtKB-UniRule"/>
</dbReference>
<keyword evidence="6 10" id="KW-1133">Transmembrane helix</keyword>
<organism evidence="11 12">
    <name type="scientific">Pseudomicrostroma glucosiphilum</name>
    <dbReference type="NCBI Taxonomy" id="1684307"/>
    <lineage>
        <taxon>Eukaryota</taxon>
        <taxon>Fungi</taxon>
        <taxon>Dikarya</taxon>
        <taxon>Basidiomycota</taxon>
        <taxon>Ustilaginomycotina</taxon>
        <taxon>Exobasidiomycetes</taxon>
        <taxon>Microstromatales</taxon>
        <taxon>Microstromatales incertae sedis</taxon>
        <taxon>Pseudomicrostroma</taxon>
    </lineage>
</organism>
<evidence type="ECO:0000313" key="12">
    <source>
        <dbReference type="Proteomes" id="UP000245942"/>
    </source>
</evidence>
<accession>A0A316U819</accession>
<dbReference type="GO" id="GO:0006665">
    <property type="term" value="P:sphingolipid metabolic process"/>
    <property type="evidence" value="ECO:0007669"/>
    <property type="project" value="UniProtKB-UniRule"/>
</dbReference>
<keyword evidence="3 10" id="KW-0813">Transport</keyword>
<sequence>MQMESLQQVAAIEVGSTRKLPLTRRVSSCGIDSQPLLLPHSLPPSFAYCVSPLPHARTNIPSINTNEHSLFLCDFSSNGSTMTLSLRISSTTDYPICIHCSRPARAIYKHYTANLVVLLPCSGTSCGGFIDSYAEEEYRDSGSSRVTTSWVDLILVKPRAYRHFLYNTRFLLPKSQSPHGKLEKGHQYNLSDHKEEQEHPNRRAWLTVAKRFTALSLVDAYLRWFYLCAYGQSSFTNPSTRAYESLPQYSLPRLLVAGLDVIFWRRRTGRPNATYAMGASYFLVWASTFAETLALYGTVSLFSTLYVASVRLLRQFRRIEMGEDITLPSEGSAHSTSTEDEDSDGAVEDASAFLLSPSKESQEELHAGITGPAAEPLEGVDMIDLYRAHLVPTALLLSSLSTLILLCIVLLWESKLPRPSSVAPVLSAPPRSGLSSSHLLPIWLSQSAPVSLMIDEMMSLVGSTFSTDFAVRTLLGGLSAGVSLAVIHPRSPLLTTSLLLLGWLAASLVRSHFTLLPSPDVGPGTSAVQAGIGQGFVWQDVRGARSVYCAAPA</sequence>
<name>A0A316U819_9BASI</name>
<evidence type="ECO:0000256" key="9">
    <source>
        <dbReference type="ARBA" id="ARBA00023136"/>
    </source>
</evidence>
<evidence type="ECO:0000256" key="4">
    <source>
        <dbReference type="ARBA" id="ARBA00022692"/>
    </source>
</evidence>
<feature type="transmembrane region" description="Helical" evidence="10">
    <location>
        <begin position="390"/>
        <end position="412"/>
    </location>
</feature>
<evidence type="ECO:0000256" key="8">
    <source>
        <dbReference type="ARBA" id="ARBA00023098"/>
    </source>
</evidence>
<dbReference type="Proteomes" id="UP000245942">
    <property type="component" value="Unassembled WGS sequence"/>
</dbReference>
<proteinExistence type="inferred from homology"/>
<dbReference type="PANTHER" id="PTHR14467">
    <property type="entry name" value="ARV1"/>
    <property type="match status" value="1"/>
</dbReference>
<evidence type="ECO:0000256" key="10">
    <source>
        <dbReference type="RuleBase" id="RU368065"/>
    </source>
</evidence>
<comment type="similarity">
    <text evidence="2 10">Belongs to the ARV1 family.</text>
</comment>
<keyword evidence="8 10" id="KW-0443">Lipid metabolism</keyword>
<dbReference type="GO" id="GO:0005789">
    <property type="term" value="C:endoplasmic reticulum membrane"/>
    <property type="evidence" value="ECO:0007669"/>
    <property type="project" value="UniProtKB-SubCell"/>
</dbReference>
<feature type="transmembrane region" description="Helical" evidence="10">
    <location>
        <begin position="294"/>
        <end position="313"/>
    </location>
</feature>
<reference evidence="11 12" key="1">
    <citation type="journal article" date="2018" name="Mol. Biol. Evol.">
        <title>Broad Genomic Sampling Reveals a Smut Pathogenic Ancestry of the Fungal Clade Ustilaginomycotina.</title>
        <authorList>
            <person name="Kijpornyongpan T."/>
            <person name="Mondo S.J."/>
            <person name="Barry K."/>
            <person name="Sandor L."/>
            <person name="Lee J."/>
            <person name="Lipzen A."/>
            <person name="Pangilinan J."/>
            <person name="LaButti K."/>
            <person name="Hainaut M."/>
            <person name="Henrissat B."/>
            <person name="Grigoriev I.V."/>
            <person name="Spatafora J.W."/>
            <person name="Aime M.C."/>
        </authorList>
    </citation>
    <scope>NUCLEOTIDE SEQUENCE [LARGE SCALE GENOMIC DNA]</scope>
    <source>
        <strain evidence="11 12">MCA 4718</strain>
    </source>
</reference>
<keyword evidence="10" id="KW-0746">Sphingolipid metabolism</keyword>
<dbReference type="Pfam" id="PF04161">
    <property type="entry name" value="Arv1"/>
    <property type="match status" value="1"/>
</dbReference>
<dbReference type="AlphaFoldDB" id="A0A316U819"/>
<evidence type="ECO:0000313" key="11">
    <source>
        <dbReference type="EMBL" id="PWN20994.1"/>
    </source>
</evidence>
<dbReference type="GO" id="GO:0016125">
    <property type="term" value="P:sterol metabolic process"/>
    <property type="evidence" value="ECO:0007669"/>
    <property type="project" value="UniProtKB-UniRule"/>
</dbReference>
<gene>
    <name evidence="11" type="ORF">BCV69DRAFT_180849</name>
</gene>
<dbReference type="STRING" id="1684307.A0A316U819"/>
<keyword evidence="5 10" id="KW-0256">Endoplasmic reticulum</keyword>
<dbReference type="RefSeq" id="XP_025348154.1">
    <property type="nucleotide sequence ID" value="XM_025489568.1"/>
</dbReference>
<dbReference type="EMBL" id="KZ819326">
    <property type="protein sequence ID" value="PWN20994.1"/>
    <property type="molecule type" value="Genomic_DNA"/>
</dbReference>
<comment type="subcellular location">
    <subcellularLocation>
        <location evidence="1 10">Endoplasmic reticulum membrane</location>
        <topology evidence="1 10">Multi-pass membrane protein</topology>
    </subcellularLocation>
    <subcellularLocation>
        <location evidence="10">Golgi apparatus membrane</location>
        <topology evidence="10">Multi-pass membrane protein</topology>
    </subcellularLocation>
</comment>
<keyword evidence="7 10" id="KW-0445">Lipid transport</keyword>
<keyword evidence="4 10" id="KW-0812">Transmembrane</keyword>
<evidence type="ECO:0000256" key="3">
    <source>
        <dbReference type="ARBA" id="ARBA00022448"/>
    </source>
</evidence>
<evidence type="ECO:0000256" key="6">
    <source>
        <dbReference type="ARBA" id="ARBA00022989"/>
    </source>
</evidence>